<evidence type="ECO:0000256" key="11">
    <source>
        <dbReference type="ARBA" id="ARBA00023136"/>
    </source>
</evidence>
<evidence type="ECO:0000259" key="18">
    <source>
        <dbReference type="Pfam" id="PF20141"/>
    </source>
</evidence>
<keyword evidence="6" id="KW-0433">Leucine-rich repeat</keyword>
<dbReference type="SMART" id="SM00369">
    <property type="entry name" value="LRR_TYP"/>
    <property type="match status" value="6"/>
</dbReference>
<dbReference type="GO" id="GO:0009791">
    <property type="term" value="P:post-embryonic development"/>
    <property type="evidence" value="ECO:0007669"/>
    <property type="project" value="UniProtKB-ARBA"/>
</dbReference>
<keyword evidence="8 16" id="KW-0732">Signal</keyword>
<evidence type="ECO:0000256" key="1">
    <source>
        <dbReference type="ARBA" id="ARBA00004251"/>
    </source>
</evidence>
<evidence type="ECO:0000256" key="4">
    <source>
        <dbReference type="ARBA" id="ARBA00022475"/>
    </source>
</evidence>
<protein>
    <recommendedName>
        <fullName evidence="3">non-specific serine/threonine protein kinase</fullName>
        <ecNumber evidence="3">2.7.11.1</ecNumber>
    </recommendedName>
</protein>
<dbReference type="InterPro" id="IPR045381">
    <property type="entry name" value="BRI1_island_dom"/>
</dbReference>
<keyword evidence="12" id="KW-0675">Receptor</keyword>
<dbReference type="FunFam" id="3.80.10.10:FF:000111">
    <property type="entry name" value="LRR receptor-like serine/threonine-protein kinase ERECTA"/>
    <property type="match status" value="1"/>
</dbReference>
<dbReference type="Pfam" id="PF20141">
    <property type="entry name" value="Island"/>
    <property type="match status" value="1"/>
</dbReference>
<evidence type="ECO:0000256" key="7">
    <source>
        <dbReference type="ARBA" id="ARBA00022692"/>
    </source>
</evidence>
<feature type="domain" description="Brassinosteroid receptor BRI1 island" evidence="18">
    <location>
        <begin position="519"/>
        <end position="566"/>
    </location>
</feature>
<evidence type="ECO:0000256" key="8">
    <source>
        <dbReference type="ARBA" id="ARBA00022729"/>
    </source>
</evidence>
<dbReference type="OMA" id="PGNEHHS"/>
<dbReference type="PANTHER" id="PTHR48056:SF13">
    <property type="entry name" value="PROTEIN KINASE DOMAIN-CONTAINING PROTEIN"/>
    <property type="match status" value="1"/>
</dbReference>
<evidence type="ECO:0000256" key="16">
    <source>
        <dbReference type="SAM" id="SignalP"/>
    </source>
</evidence>
<dbReference type="SUPFAM" id="SSF52058">
    <property type="entry name" value="L domain-like"/>
    <property type="match status" value="2"/>
</dbReference>
<sequence>MRRNDMELLFFCCLLVLLLMFSESVSPSLQQQFLSNDMVSLLAFERSSIQTDPHGFLTNWTPATTTNNLSSTPCSWNGVICSTDGQVTALNLTNAGLIGNLHIDNIKSLENLRHLYLGGNSFSGDLSHNITLPCKFETIDLSSNNFSTPISQFFLPYCNRLISLNLSGNSISGGDFTFGPSLQVIDLSSNNISDYDILNYALSNCPNLKHLNFSNNNLYGRLNTSISSCKNLLTLDLSNNLLYGNIPANFVAAGLETQVSSLKFLDLSYNNFSGKFSDLSLGSCGNLTVLNLSFNSITGFVPLSLTNCGQLQVLDLSSNGFTGNLPSGFCSSPFNCSLQKVLLPGNFLSGPVPSELGNCKNLKTIDLSFNNLSGSIPMEIWTLPNLTNLIIWANNLSGEIPENICSNGGNLETLILNNNFITGNIPSSLANCNNLVWVSLHSNRLTGKIPTSIGNLQKLVILQLGNNSLTGEIPPELGKCRGLIWLDLNSNGFTGSIPPELAEQSGFISPSFGFDYEMGFFRNEGDIDCGGVVGLFRFEGIRLKRIADFLTCPSIRIYRGLTIYSFPNNGSMILLDLSYNSLTGKIPESFGTMNYLQVLNLGHNRLTGTIPYSFGGLKQVGILDLSHNELEGSLPISLGMLSYLSDFDVSNNHLTGSIPSSGQMVTFPASRFENNSGLCDDPLPPCMSDMGTTSQTSFSLPEKKNPFDDVEFLVSIELGLIVGKALLSVPEEEIAGLKDYMGEAPS</sequence>
<keyword evidence="20" id="KW-1185">Reference proteome</keyword>
<organism evidence="19 20">
    <name type="scientific">Macleaya cordata</name>
    <name type="common">Five-seeded plume-poppy</name>
    <name type="synonym">Bocconia cordata</name>
    <dbReference type="NCBI Taxonomy" id="56857"/>
    <lineage>
        <taxon>Eukaryota</taxon>
        <taxon>Viridiplantae</taxon>
        <taxon>Streptophyta</taxon>
        <taxon>Embryophyta</taxon>
        <taxon>Tracheophyta</taxon>
        <taxon>Spermatophyta</taxon>
        <taxon>Magnoliopsida</taxon>
        <taxon>Ranunculales</taxon>
        <taxon>Papaveraceae</taxon>
        <taxon>Papaveroideae</taxon>
        <taxon>Macleaya</taxon>
    </lineage>
</organism>
<evidence type="ECO:0000259" key="17">
    <source>
        <dbReference type="Pfam" id="PF08263"/>
    </source>
</evidence>
<keyword evidence="10" id="KW-1133">Transmembrane helix</keyword>
<keyword evidence="9" id="KW-0677">Repeat</keyword>
<dbReference type="InParanoid" id="A0A200Q942"/>
<dbReference type="InterPro" id="IPR001611">
    <property type="entry name" value="Leu-rich_rpt"/>
</dbReference>
<dbReference type="InterPro" id="IPR032675">
    <property type="entry name" value="LRR_dom_sf"/>
</dbReference>
<dbReference type="Gene3D" id="3.30.1490.310">
    <property type="match status" value="1"/>
</dbReference>
<comment type="subcellular location">
    <subcellularLocation>
        <location evidence="1">Cell membrane</location>
        <topology evidence="1">Single-pass type I membrane protein</topology>
    </subcellularLocation>
</comment>
<evidence type="ECO:0000256" key="15">
    <source>
        <dbReference type="ARBA" id="ARBA00048679"/>
    </source>
</evidence>
<evidence type="ECO:0000256" key="10">
    <source>
        <dbReference type="ARBA" id="ARBA00022989"/>
    </source>
</evidence>
<comment type="similarity">
    <text evidence="2">Belongs to the RLP family.</text>
</comment>
<dbReference type="Pfam" id="PF00560">
    <property type="entry name" value="LRR_1"/>
    <property type="match status" value="8"/>
</dbReference>
<dbReference type="Gene3D" id="3.80.10.10">
    <property type="entry name" value="Ribonuclease Inhibitor"/>
    <property type="match status" value="1"/>
</dbReference>
<dbReference type="GO" id="GO:0005886">
    <property type="term" value="C:plasma membrane"/>
    <property type="evidence" value="ECO:0007669"/>
    <property type="project" value="UniProtKB-SubCell"/>
</dbReference>
<evidence type="ECO:0000256" key="9">
    <source>
        <dbReference type="ARBA" id="ARBA00022737"/>
    </source>
</evidence>
<keyword evidence="5" id="KW-0418">Kinase</keyword>
<keyword evidence="11" id="KW-0472">Membrane</keyword>
<dbReference type="InterPro" id="IPR013210">
    <property type="entry name" value="LRR_N_plant-typ"/>
</dbReference>
<dbReference type="InterPro" id="IPR025875">
    <property type="entry name" value="Leu-rich_rpt_4"/>
</dbReference>
<dbReference type="GO" id="GO:0033612">
    <property type="term" value="F:receptor serine/threonine kinase binding"/>
    <property type="evidence" value="ECO:0007669"/>
    <property type="project" value="TreeGrafter"/>
</dbReference>
<dbReference type="Pfam" id="PF12799">
    <property type="entry name" value="LRR_4"/>
    <property type="match status" value="1"/>
</dbReference>
<keyword evidence="4" id="KW-1003">Cell membrane</keyword>
<gene>
    <name evidence="19" type="ORF">BVC80_1731g47</name>
</gene>
<evidence type="ECO:0000256" key="14">
    <source>
        <dbReference type="ARBA" id="ARBA00047899"/>
    </source>
</evidence>
<dbReference type="FunFam" id="3.80.10.10:FF:000233">
    <property type="entry name" value="Leucine-rich repeat receptor-like protein kinase TDR"/>
    <property type="match status" value="1"/>
</dbReference>
<evidence type="ECO:0000313" key="19">
    <source>
        <dbReference type="EMBL" id="OVA06970.1"/>
    </source>
</evidence>
<evidence type="ECO:0000256" key="13">
    <source>
        <dbReference type="ARBA" id="ARBA00023180"/>
    </source>
</evidence>
<dbReference type="Pfam" id="PF08263">
    <property type="entry name" value="LRRNT_2"/>
    <property type="match status" value="1"/>
</dbReference>
<evidence type="ECO:0000256" key="3">
    <source>
        <dbReference type="ARBA" id="ARBA00012513"/>
    </source>
</evidence>
<dbReference type="InterPro" id="IPR050647">
    <property type="entry name" value="Plant_LRR-RLKs"/>
</dbReference>
<evidence type="ECO:0000256" key="2">
    <source>
        <dbReference type="ARBA" id="ARBA00009592"/>
    </source>
</evidence>
<evidence type="ECO:0000256" key="12">
    <source>
        <dbReference type="ARBA" id="ARBA00023170"/>
    </source>
</evidence>
<name>A0A200Q942_MACCD</name>
<comment type="caution">
    <text evidence="19">The sequence shown here is derived from an EMBL/GenBank/DDBJ whole genome shotgun (WGS) entry which is preliminary data.</text>
</comment>
<dbReference type="Pfam" id="PF13855">
    <property type="entry name" value="LRR_8"/>
    <property type="match status" value="2"/>
</dbReference>
<dbReference type="EMBL" id="MVGT01002668">
    <property type="protein sequence ID" value="OVA06970.1"/>
    <property type="molecule type" value="Genomic_DNA"/>
</dbReference>
<evidence type="ECO:0000256" key="6">
    <source>
        <dbReference type="ARBA" id="ARBA00022614"/>
    </source>
</evidence>
<feature type="signal peptide" evidence="16">
    <location>
        <begin position="1"/>
        <end position="24"/>
    </location>
</feature>
<keyword evidence="5" id="KW-0723">Serine/threonine-protein kinase</keyword>
<dbReference type="GO" id="GO:0004674">
    <property type="term" value="F:protein serine/threonine kinase activity"/>
    <property type="evidence" value="ECO:0007669"/>
    <property type="project" value="UniProtKB-KW"/>
</dbReference>
<dbReference type="InterPro" id="IPR003591">
    <property type="entry name" value="Leu-rich_rpt_typical-subtyp"/>
</dbReference>
<accession>A0A200Q942</accession>
<keyword evidence="13" id="KW-0325">Glycoprotein</keyword>
<comment type="catalytic activity">
    <reaction evidence="14">
        <text>L-threonyl-[protein] + ATP = O-phospho-L-threonyl-[protein] + ADP + H(+)</text>
        <dbReference type="Rhea" id="RHEA:46608"/>
        <dbReference type="Rhea" id="RHEA-COMP:11060"/>
        <dbReference type="Rhea" id="RHEA-COMP:11605"/>
        <dbReference type="ChEBI" id="CHEBI:15378"/>
        <dbReference type="ChEBI" id="CHEBI:30013"/>
        <dbReference type="ChEBI" id="CHEBI:30616"/>
        <dbReference type="ChEBI" id="CHEBI:61977"/>
        <dbReference type="ChEBI" id="CHEBI:456216"/>
        <dbReference type="EC" id="2.7.11.1"/>
    </reaction>
</comment>
<dbReference type="AlphaFoldDB" id="A0A200Q942"/>
<evidence type="ECO:0000256" key="5">
    <source>
        <dbReference type="ARBA" id="ARBA00022527"/>
    </source>
</evidence>
<dbReference type="STRING" id="56857.A0A200Q942"/>
<dbReference type="PANTHER" id="PTHR48056">
    <property type="entry name" value="LRR RECEPTOR-LIKE SERINE/THREONINE-PROTEIN KINASE-RELATED"/>
    <property type="match status" value="1"/>
</dbReference>
<dbReference type="OrthoDB" id="1055097at2759"/>
<evidence type="ECO:0000313" key="20">
    <source>
        <dbReference type="Proteomes" id="UP000195402"/>
    </source>
</evidence>
<dbReference type="EC" id="2.7.11.1" evidence="3"/>
<comment type="catalytic activity">
    <reaction evidence="15">
        <text>L-seryl-[protein] + ATP = O-phospho-L-seryl-[protein] + ADP + H(+)</text>
        <dbReference type="Rhea" id="RHEA:17989"/>
        <dbReference type="Rhea" id="RHEA-COMP:9863"/>
        <dbReference type="Rhea" id="RHEA-COMP:11604"/>
        <dbReference type="ChEBI" id="CHEBI:15378"/>
        <dbReference type="ChEBI" id="CHEBI:29999"/>
        <dbReference type="ChEBI" id="CHEBI:30616"/>
        <dbReference type="ChEBI" id="CHEBI:83421"/>
        <dbReference type="ChEBI" id="CHEBI:456216"/>
        <dbReference type="EC" id="2.7.11.1"/>
    </reaction>
</comment>
<dbReference type="PROSITE" id="PS51450">
    <property type="entry name" value="LRR"/>
    <property type="match status" value="2"/>
</dbReference>
<reference evidence="19 20" key="1">
    <citation type="journal article" date="2017" name="Mol. Plant">
        <title>The Genome of Medicinal Plant Macleaya cordata Provides New Insights into Benzylisoquinoline Alkaloids Metabolism.</title>
        <authorList>
            <person name="Liu X."/>
            <person name="Liu Y."/>
            <person name="Huang P."/>
            <person name="Ma Y."/>
            <person name="Qing Z."/>
            <person name="Tang Q."/>
            <person name="Cao H."/>
            <person name="Cheng P."/>
            <person name="Zheng Y."/>
            <person name="Yuan Z."/>
            <person name="Zhou Y."/>
            <person name="Liu J."/>
            <person name="Tang Z."/>
            <person name="Zhuo Y."/>
            <person name="Zhang Y."/>
            <person name="Yu L."/>
            <person name="Huang J."/>
            <person name="Yang P."/>
            <person name="Peng Q."/>
            <person name="Zhang J."/>
            <person name="Jiang W."/>
            <person name="Zhang Z."/>
            <person name="Lin K."/>
            <person name="Ro D.K."/>
            <person name="Chen X."/>
            <person name="Xiong X."/>
            <person name="Shang Y."/>
            <person name="Huang S."/>
            <person name="Zeng J."/>
        </authorList>
    </citation>
    <scope>NUCLEOTIDE SEQUENCE [LARGE SCALE GENOMIC DNA]</scope>
    <source>
        <strain evidence="20">cv. BLH2017</strain>
        <tissue evidence="19">Root</tissue>
    </source>
</reference>
<keyword evidence="5" id="KW-0808">Transferase</keyword>
<proteinExistence type="inferred from homology"/>
<feature type="chain" id="PRO_5012803798" description="non-specific serine/threonine protein kinase" evidence="16">
    <location>
        <begin position="25"/>
        <end position="746"/>
    </location>
</feature>
<feature type="domain" description="Leucine-rich repeat-containing N-terminal plant-type" evidence="17">
    <location>
        <begin position="35"/>
        <end position="82"/>
    </location>
</feature>
<keyword evidence="7" id="KW-0812">Transmembrane</keyword>
<dbReference type="Proteomes" id="UP000195402">
    <property type="component" value="Unassembled WGS sequence"/>
</dbReference>